<evidence type="ECO:0000313" key="2">
    <source>
        <dbReference type="EMBL" id="PTB50413.1"/>
    </source>
</evidence>
<feature type="region of interest" description="Disordered" evidence="1">
    <location>
        <begin position="1"/>
        <end position="103"/>
    </location>
</feature>
<gene>
    <name evidence="2" type="ORF">M431DRAFT_485802</name>
</gene>
<organism evidence="2 3">
    <name type="scientific">Trichoderma harzianum CBS 226.95</name>
    <dbReference type="NCBI Taxonomy" id="983964"/>
    <lineage>
        <taxon>Eukaryota</taxon>
        <taxon>Fungi</taxon>
        <taxon>Dikarya</taxon>
        <taxon>Ascomycota</taxon>
        <taxon>Pezizomycotina</taxon>
        <taxon>Sordariomycetes</taxon>
        <taxon>Hypocreomycetidae</taxon>
        <taxon>Hypocreales</taxon>
        <taxon>Hypocreaceae</taxon>
        <taxon>Trichoderma</taxon>
    </lineage>
</organism>
<dbReference type="GeneID" id="36624893"/>
<protein>
    <submittedName>
        <fullName evidence="2">Uncharacterized protein</fullName>
    </submittedName>
</protein>
<feature type="compositionally biased region" description="Polar residues" evidence="1">
    <location>
        <begin position="14"/>
        <end position="28"/>
    </location>
</feature>
<dbReference type="AlphaFoldDB" id="A0A2T4A095"/>
<evidence type="ECO:0000313" key="3">
    <source>
        <dbReference type="Proteomes" id="UP000241690"/>
    </source>
</evidence>
<feature type="compositionally biased region" description="Basic and acidic residues" evidence="1">
    <location>
        <begin position="56"/>
        <end position="85"/>
    </location>
</feature>
<accession>A0A2T4A095</accession>
<dbReference type="Proteomes" id="UP000241690">
    <property type="component" value="Unassembled WGS sequence"/>
</dbReference>
<dbReference type="RefSeq" id="XP_024770090.1">
    <property type="nucleotide sequence ID" value="XM_024916324.1"/>
</dbReference>
<dbReference type="EMBL" id="KZ679688">
    <property type="protein sequence ID" value="PTB50413.1"/>
    <property type="molecule type" value="Genomic_DNA"/>
</dbReference>
<proteinExistence type="predicted"/>
<evidence type="ECO:0000256" key="1">
    <source>
        <dbReference type="SAM" id="MobiDB-lite"/>
    </source>
</evidence>
<name>A0A2T4A095_TRIHA</name>
<keyword evidence="3" id="KW-1185">Reference proteome</keyword>
<sequence>MAHSHHDADSTSSLVQNGNATANQALETTRNHEEHFDTIMIQDQEAKSKRHRHSAKDKEMDRLPAFEGHRHRTLSKDSERSKAREGAPYFRKQHSHHSDQFTS</sequence>
<reference evidence="2 3" key="1">
    <citation type="submission" date="2016-07" db="EMBL/GenBank/DDBJ databases">
        <title>Multiple horizontal gene transfer events from other fungi enriched the ability of initially mycotrophic Trichoderma (Ascomycota) to feed on dead plant biomass.</title>
        <authorList>
            <consortium name="DOE Joint Genome Institute"/>
            <person name="Aerts A."/>
            <person name="Atanasova L."/>
            <person name="Chenthamara K."/>
            <person name="Zhang J."/>
            <person name="Grujic M."/>
            <person name="Henrissat B."/>
            <person name="Kuo A."/>
            <person name="Salamov A."/>
            <person name="Lipzen A."/>
            <person name="Labutti K."/>
            <person name="Barry K."/>
            <person name="Miao Y."/>
            <person name="Rahimi M.J."/>
            <person name="Shen Q."/>
            <person name="Grigoriev I.V."/>
            <person name="Kubicek C.P."/>
            <person name="Druzhinina I.S."/>
        </authorList>
    </citation>
    <scope>NUCLEOTIDE SEQUENCE [LARGE SCALE GENOMIC DNA]</scope>
    <source>
        <strain evidence="2 3">CBS 226.95</strain>
    </source>
</reference>